<dbReference type="SUPFAM" id="SSF57196">
    <property type="entry name" value="EGF/Laminin"/>
    <property type="match status" value="1"/>
</dbReference>
<dbReference type="GO" id="GO:0030855">
    <property type="term" value="P:epithelial cell differentiation"/>
    <property type="evidence" value="ECO:0007669"/>
    <property type="project" value="UniProtKB-ARBA"/>
</dbReference>
<dbReference type="Pfam" id="PF07645">
    <property type="entry name" value="EGF_CA"/>
    <property type="match status" value="1"/>
</dbReference>
<evidence type="ECO:0000256" key="5">
    <source>
        <dbReference type="PROSITE-ProRule" id="PRU00076"/>
    </source>
</evidence>
<evidence type="ECO:0000256" key="6">
    <source>
        <dbReference type="PROSITE-ProRule" id="PRU00302"/>
    </source>
</evidence>
<dbReference type="SMART" id="SM00181">
    <property type="entry name" value="EGF"/>
    <property type="match status" value="1"/>
</dbReference>
<dbReference type="InterPro" id="IPR035976">
    <property type="entry name" value="Sushi/SCR/CCP_sf"/>
</dbReference>
<dbReference type="SMART" id="SM00179">
    <property type="entry name" value="EGF_CA"/>
    <property type="match status" value="1"/>
</dbReference>
<dbReference type="InterPro" id="IPR000152">
    <property type="entry name" value="EGF-type_Asp/Asn_hydroxyl_site"/>
</dbReference>
<dbReference type="Gene3D" id="2.10.25.10">
    <property type="entry name" value="Laminin"/>
    <property type="match status" value="1"/>
</dbReference>
<dbReference type="InterPro" id="IPR051622">
    <property type="entry name" value="R-tyr_protein_phosphatases"/>
</dbReference>
<protein>
    <recommendedName>
        <fullName evidence="11">Sushi domain-containing protein</fullName>
    </recommendedName>
</protein>
<feature type="domain" description="Sushi" evidence="8">
    <location>
        <begin position="70"/>
        <end position="129"/>
    </location>
</feature>
<dbReference type="Proteomes" id="UP001497482">
    <property type="component" value="Chromosome 9"/>
</dbReference>
<evidence type="ECO:0000256" key="4">
    <source>
        <dbReference type="ARBA" id="ARBA00023157"/>
    </source>
</evidence>
<dbReference type="InterPro" id="IPR049883">
    <property type="entry name" value="NOTCH1_EGF-like"/>
</dbReference>
<dbReference type="SUPFAM" id="SSF57535">
    <property type="entry name" value="Complement control module/SCR domain"/>
    <property type="match status" value="1"/>
</dbReference>
<keyword evidence="10" id="KW-1185">Reference proteome</keyword>
<keyword evidence="6" id="KW-0768">Sushi</keyword>
<dbReference type="PANTHER" id="PTHR24051:SF5">
    <property type="entry name" value="SUSHI DOMAIN-CONTAINING PROTEIN 1"/>
    <property type="match status" value="1"/>
</dbReference>
<dbReference type="Pfam" id="PF00084">
    <property type="entry name" value="Sushi"/>
    <property type="match status" value="1"/>
</dbReference>
<dbReference type="Gene3D" id="2.10.70.10">
    <property type="entry name" value="Complement Module, domain 1"/>
    <property type="match status" value="1"/>
</dbReference>
<sequence length="153" mass="17014">MKVRPEAVVFVLSVTADKDECQIGSVKICGQHTTCHNTYGSYFCTCLPGYSPSNNMATFIPNDGTNCVEVDCGPPPARPHSYMLWDDLSNSGSHVLYHCDSGFERVETRDVFYCNATGQWDIPLVLCKGCLWGAPFAAPYWLLDRGNHIVQRD</sequence>
<gene>
    <name evidence="9" type="ORF">KC01_LOCUS42205</name>
</gene>
<evidence type="ECO:0000313" key="9">
    <source>
        <dbReference type="EMBL" id="CAL1616455.1"/>
    </source>
</evidence>
<dbReference type="PANTHER" id="PTHR24051">
    <property type="entry name" value="SUSHI DOMAIN-CONTAINING PROTEIN 1"/>
    <property type="match status" value="1"/>
</dbReference>
<dbReference type="InterPro" id="IPR000436">
    <property type="entry name" value="Sushi_SCR_CCP_dom"/>
</dbReference>
<dbReference type="PROSITE" id="PS50026">
    <property type="entry name" value="EGF_3"/>
    <property type="match status" value="1"/>
</dbReference>
<keyword evidence="2" id="KW-0732">Signal</keyword>
<name>A0AAV2MSZ2_KNICA</name>
<keyword evidence="3" id="KW-0677">Repeat</keyword>
<dbReference type="AlphaFoldDB" id="A0AAV2MSZ2"/>
<dbReference type="CDD" id="cd00054">
    <property type="entry name" value="EGF_CA"/>
    <property type="match status" value="1"/>
</dbReference>
<evidence type="ECO:0000259" key="8">
    <source>
        <dbReference type="PROSITE" id="PS50923"/>
    </source>
</evidence>
<evidence type="ECO:0000256" key="2">
    <source>
        <dbReference type="ARBA" id="ARBA00022729"/>
    </source>
</evidence>
<dbReference type="PROSITE" id="PS00010">
    <property type="entry name" value="ASX_HYDROXYL"/>
    <property type="match status" value="1"/>
</dbReference>
<dbReference type="InterPro" id="IPR001881">
    <property type="entry name" value="EGF-like_Ca-bd_dom"/>
</dbReference>
<dbReference type="InterPro" id="IPR018097">
    <property type="entry name" value="EGF_Ca-bd_CS"/>
</dbReference>
<organism evidence="9 10">
    <name type="scientific">Knipowitschia caucasica</name>
    <name type="common">Caucasian dwarf goby</name>
    <name type="synonym">Pomatoschistus caucasicus</name>
    <dbReference type="NCBI Taxonomy" id="637954"/>
    <lineage>
        <taxon>Eukaryota</taxon>
        <taxon>Metazoa</taxon>
        <taxon>Chordata</taxon>
        <taxon>Craniata</taxon>
        <taxon>Vertebrata</taxon>
        <taxon>Euteleostomi</taxon>
        <taxon>Actinopterygii</taxon>
        <taxon>Neopterygii</taxon>
        <taxon>Teleostei</taxon>
        <taxon>Neoteleostei</taxon>
        <taxon>Acanthomorphata</taxon>
        <taxon>Gobiaria</taxon>
        <taxon>Gobiiformes</taxon>
        <taxon>Gobioidei</taxon>
        <taxon>Gobiidae</taxon>
        <taxon>Gobiinae</taxon>
        <taxon>Knipowitschia</taxon>
    </lineage>
</organism>
<evidence type="ECO:0000259" key="7">
    <source>
        <dbReference type="PROSITE" id="PS50026"/>
    </source>
</evidence>
<comment type="caution">
    <text evidence="5">Lacks conserved residue(s) required for the propagation of feature annotation.</text>
</comment>
<dbReference type="PROSITE" id="PS50923">
    <property type="entry name" value="SUSHI"/>
    <property type="match status" value="1"/>
</dbReference>
<accession>A0AAV2MSZ2</accession>
<dbReference type="GO" id="GO:0005509">
    <property type="term" value="F:calcium ion binding"/>
    <property type="evidence" value="ECO:0007669"/>
    <property type="project" value="InterPro"/>
</dbReference>
<reference evidence="9 10" key="1">
    <citation type="submission" date="2024-04" db="EMBL/GenBank/DDBJ databases">
        <authorList>
            <person name="Waldvogel A.-M."/>
            <person name="Schoenle A."/>
        </authorList>
    </citation>
    <scope>NUCLEOTIDE SEQUENCE [LARGE SCALE GENOMIC DNA]</scope>
</reference>
<evidence type="ECO:0000256" key="3">
    <source>
        <dbReference type="ARBA" id="ARBA00022737"/>
    </source>
</evidence>
<dbReference type="PROSITE" id="PS01187">
    <property type="entry name" value="EGF_CA"/>
    <property type="match status" value="1"/>
</dbReference>
<dbReference type="InterPro" id="IPR000742">
    <property type="entry name" value="EGF"/>
</dbReference>
<feature type="domain" description="EGF-like" evidence="7">
    <location>
        <begin position="17"/>
        <end position="56"/>
    </location>
</feature>
<evidence type="ECO:0000256" key="1">
    <source>
        <dbReference type="ARBA" id="ARBA00022536"/>
    </source>
</evidence>
<dbReference type="CDD" id="cd00033">
    <property type="entry name" value="CCP"/>
    <property type="match status" value="1"/>
</dbReference>
<evidence type="ECO:0008006" key="11">
    <source>
        <dbReference type="Google" id="ProtNLM"/>
    </source>
</evidence>
<dbReference type="EMBL" id="OZ035831">
    <property type="protein sequence ID" value="CAL1616455.1"/>
    <property type="molecule type" value="Genomic_DNA"/>
</dbReference>
<dbReference type="SMART" id="SM00032">
    <property type="entry name" value="CCP"/>
    <property type="match status" value="1"/>
</dbReference>
<dbReference type="FunFam" id="2.10.25.10:FF:000038">
    <property type="entry name" value="Fibrillin 2"/>
    <property type="match status" value="1"/>
</dbReference>
<keyword evidence="4" id="KW-1015">Disulfide bond</keyword>
<keyword evidence="1 5" id="KW-0245">EGF-like domain</keyword>
<evidence type="ECO:0000313" key="10">
    <source>
        <dbReference type="Proteomes" id="UP001497482"/>
    </source>
</evidence>
<proteinExistence type="predicted"/>